<evidence type="ECO:0000256" key="1">
    <source>
        <dbReference type="SAM" id="MobiDB-lite"/>
    </source>
</evidence>
<evidence type="ECO:0000313" key="3">
    <source>
        <dbReference type="Proteomes" id="UP000182235"/>
    </source>
</evidence>
<accession>A0A1J9PT69</accession>
<dbReference type="EMBL" id="LGRN01000007">
    <property type="protein sequence ID" value="OJD19609.1"/>
    <property type="molecule type" value="Genomic_DNA"/>
</dbReference>
<organism evidence="2 3">
    <name type="scientific">Emergomyces pasteurianus Ep9510</name>
    <dbReference type="NCBI Taxonomy" id="1447872"/>
    <lineage>
        <taxon>Eukaryota</taxon>
        <taxon>Fungi</taxon>
        <taxon>Dikarya</taxon>
        <taxon>Ascomycota</taxon>
        <taxon>Pezizomycotina</taxon>
        <taxon>Eurotiomycetes</taxon>
        <taxon>Eurotiomycetidae</taxon>
        <taxon>Onygenales</taxon>
        <taxon>Ajellomycetaceae</taxon>
        <taxon>Emergomyces</taxon>
    </lineage>
</organism>
<sequence length="172" mass="19667">MTVETKKPVIATLPRGKGGKKTFKVTRTPRKRREPKADKANGKRELGSGQSPQKRGSITTDMRDELECRFYDLEFSRQIQFLECLRCNFRTACDYYEWVKMGVAQVHFGLLPGTTVKCLFRFLKKHDLLDGEPGAADEETKKCIRECNAETRKYIAELKEKVRNGLVDSGSL</sequence>
<feature type="compositionally biased region" description="Polar residues" evidence="1">
    <location>
        <begin position="48"/>
        <end position="58"/>
    </location>
</feature>
<name>A0A1J9PT69_9EURO</name>
<gene>
    <name evidence="2" type="ORF">AJ78_00466</name>
</gene>
<feature type="compositionally biased region" description="Basic residues" evidence="1">
    <location>
        <begin position="17"/>
        <end position="34"/>
    </location>
</feature>
<feature type="region of interest" description="Disordered" evidence="1">
    <location>
        <begin position="1"/>
        <end position="58"/>
    </location>
</feature>
<dbReference type="VEuPathDB" id="FungiDB:AJ78_00466"/>
<feature type="compositionally biased region" description="Basic and acidic residues" evidence="1">
    <location>
        <begin position="35"/>
        <end position="46"/>
    </location>
</feature>
<dbReference type="AlphaFoldDB" id="A0A1J9PT69"/>
<dbReference type="OrthoDB" id="4186274at2759"/>
<evidence type="ECO:0000313" key="2">
    <source>
        <dbReference type="EMBL" id="OJD19609.1"/>
    </source>
</evidence>
<reference evidence="2 3" key="1">
    <citation type="submission" date="2015-07" db="EMBL/GenBank/DDBJ databases">
        <title>Emmonsia species relationships and genome sequence.</title>
        <authorList>
            <consortium name="The Broad Institute Genomics Platform"/>
            <person name="Cuomo C.A."/>
            <person name="Munoz J.F."/>
            <person name="Imamovic A."/>
            <person name="Priest M.E."/>
            <person name="Young S."/>
            <person name="Clay O.K."/>
            <person name="McEwen J.G."/>
        </authorList>
    </citation>
    <scope>NUCLEOTIDE SEQUENCE [LARGE SCALE GENOMIC DNA]</scope>
    <source>
        <strain evidence="2 3">UAMH 9510</strain>
    </source>
</reference>
<protein>
    <submittedName>
        <fullName evidence="2">Uncharacterized protein</fullName>
    </submittedName>
</protein>
<proteinExistence type="predicted"/>
<keyword evidence="3" id="KW-1185">Reference proteome</keyword>
<dbReference type="Proteomes" id="UP000182235">
    <property type="component" value="Unassembled WGS sequence"/>
</dbReference>
<comment type="caution">
    <text evidence="2">The sequence shown here is derived from an EMBL/GenBank/DDBJ whole genome shotgun (WGS) entry which is preliminary data.</text>
</comment>